<keyword evidence="2" id="KW-1185">Reference proteome</keyword>
<reference evidence="1" key="1">
    <citation type="submission" date="2021-04" db="EMBL/GenBank/DDBJ databases">
        <authorList>
            <person name="Tunstrom K."/>
        </authorList>
    </citation>
    <scope>NUCLEOTIDE SEQUENCE</scope>
</reference>
<evidence type="ECO:0000313" key="2">
    <source>
        <dbReference type="Proteomes" id="UP000691718"/>
    </source>
</evidence>
<organism evidence="1 2">
    <name type="scientific">Parnassius apollo</name>
    <name type="common">Apollo butterfly</name>
    <name type="synonym">Papilio apollo</name>
    <dbReference type="NCBI Taxonomy" id="110799"/>
    <lineage>
        <taxon>Eukaryota</taxon>
        <taxon>Metazoa</taxon>
        <taxon>Ecdysozoa</taxon>
        <taxon>Arthropoda</taxon>
        <taxon>Hexapoda</taxon>
        <taxon>Insecta</taxon>
        <taxon>Pterygota</taxon>
        <taxon>Neoptera</taxon>
        <taxon>Endopterygota</taxon>
        <taxon>Lepidoptera</taxon>
        <taxon>Glossata</taxon>
        <taxon>Ditrysia</taxon>
        <taxon>Papilionoidea</taxon>
        <taxon>Papilionidae</taxon>
        <taxon>Parnassiinae</taxon>
        <taxon>Parnassini</taxon>
        <taxon>Parnassius</taxon>
        <taxon>Parnassius</taxon>
    </lineage>
</organism>
<dbReference type="EMBL" id="CAJQZP010001037">
    <property type="protein sequence ID" value="CAG5011247.1"/>
    <property type="molecule type" value="Genomic_DNA"/>
</dbReference>
<evidence type="ECO:0000313" key="1">
    <source>
        <dbReference type="EMBL" id="CAG5011247.1"/>
    </source>
</evidence>
<dbReference type="AlphaFoldDB" id="A0A8S3X8Y6"/>
<accession>A0A8S3X8Y6</accession>
<name>A0A8S3X8Y6_PARAO</name>
<gene>
    <name evidence="1" type="ORF">PAPOLLO_LOCUS15555</name>
</gene>
<sequence>MWRIKWVKDSELDRPTSAVEALGECNQALFPNNHKLLKILATLPVSKCTSDSTGQETLNGLALMLIFRTHIHDDSMIEGISDDEDSISLTAHAENLQGGEKSSSEYSSDDDVHRHILCSSAFSKNRRIYWKHLDDFAPSPPRVFL</sequence>
<dbReference type="OrthoDB" id="6621209at2759"/>
<dbReference type="Proteomes" id="UP000691718">
    <property type="component" value="Unassembled WGS sequence"/>
</dbReference>
<comment type="caution">
    <text evidence="1">The sequence shown here is derived from an EMBL/GenBank/DDBJ whole genome shotgun (WGS) entry which is preliminary data.</text>
</comment>
<protein>
    <submittedName>
        <fullName evidence="1">(apollo) hypothetical protein</fullName>
    </submittedName>
</protein>
<proteinExistence type="predicted"/>